<keyword evidence="2" id="KW-0645">Protease</keyword>
<dbReference type="Proteomes" id="UP000028492">
    <property type="component" value="Chromosome"/>
</dbReference>
<dbReference type="HOGENOM" id="CLU_034085_1_2_11"/>
<evidence type="ECO:0000256" key="4">
    <source>
        <dbReference type="ARBA" id="ARBA00022807"/>
    </source>
</evidence>
<evidence type="ECO:0000259" key="6">
    <source>
        <dbReference type="PROSITE" id="PS51935"/>
    </source>
</evidence>
<dbReference type="GO" id="GO:0008234">
    <property type="term" value="F:cysteine-type peptidase activity"/>
    <property type="evidence" value="ECO:0007669"/>
    <property type="project" value="UniProtKB-KW"/>
</dbReference>
<dbReference type="InterPro" id="IPR038765">
    <property type="entry name" value="Papain-like_cys_pep_sf"/>
</dbReference>
<dbReference type="PANTHER" id="PTHR47053:SF1">
    <property type="entry name" value="MUREIN DD-ENDOPEPTIDASE MEPH-RELATED"/>
    <property type="match status" value="1"/>
</dbReference>
<sequence>MTPHRRRTASLRVLTAAVLLPLGLSTIPASAQPAPPPAEAQDPMARYQRLGADAAKAEEDFSAAQDDLAARKATSAKADADLAAANSALADAEGSITKFRGEVDKLVAANFQGASSVNQLAALLDSNSRTEFLQKSAAISLLSGQKADALAGLRTVLDKAAKGRTQAAEAQKRASEATAAAQWAVDQVTNRKNDLDKQIKQVRQALGALPAQDKAKLGKVQDSGSYLGPPGAANDALQAALSKRGSQYEWGATGPAEFDCSGLTSWAYRQAGVNIPRTSRQQYTAGKPVSLDQLQPGDLLFYDDGTGNPGAIHHVGMFVGSGKMVDAPTEGQLVDVRSMKGDGHLIGARRIVG</sequence>
<dbReference type="InterPro" id="IPR051202">
    <property type="entry name" value="Peptidase_C40"/>
</dbReference>
<evidence type="ECO:0000256" key="1">
    <source>
        <dbReference type="ARBA" id="ARBA00007074"/>
    </source>
</evidence>
<gene>
    <name evidence="7" type="ORF">AJAP_38310</name>
</gene>
<keyword evidence="8" id="KW-1185">Reference proteome</keyword>
<proteinExistence type="inferred from homology"/>
<keyword evidence="4" id="KW-0788">Thiol protease</keyword>
<dbReference type="eggNOG" id="COG0791">
    <property type="taxonomic scope" value="Bacteria"/>
</dbReference>
<keyword evidence="5" id="KW-0732">Signal</keyword>
<accession>A0A075V592</accession>
<evidence type="ECO:0000313" key="8">
    <source>
        <dbReference type="Proteomes" id="UP000028492"/>
    </source>
</evidence>
<dbReference type="InterPro" id="IPR000064">
    <property type="entry name" value="NLP_P60_dom"/>
</dbReference>
<organism evidence="7 8">
    <name type="scientific">Amycolatopsis japonica</name>
    <dbReference type="NCBI Taxonomy" id="208439"/>
    <lineage>
        <taxon>Bacteria</taxon>
        <taxon>Bacillati</taxon>
        <taxon>Actinomycetota</taxon>
        <taxon>Actinomycetes</taxon>
        <taxon>Pseudonocardiales</taxon>
        <taxon>Pseudonocardiaceae</taxon>
        <taxon>Amycolatopsis</taxon>
        <taxon>Amycolatopsis japonica group</taxon>
    </lineage>
</organism>
<dbReference type="PANTHER" id="PTHR47053">
    <property type="entry name" value="MUREIN DD-ENDOPEPTIDASE MEPH-RELATED"/>
    <property type="match status" value="1"/>
</dbReference>
<comment type="similarity">
    <text evidence="1">Belongs to the peptidase C40 family.</text>
</comment>
<dbReference type="EMBL" id="CP008953">
    <property type="protein sequence ID" value="AIG80448.1"/>
    <property type="molecule type" value="Genomic_DNA"/>
</dbReference>
<evidence type="ECO:0000256" key="5">
    <source>
        <dbReference type="SAM" id="SignalP"/>
    </source>
</evidence>
<evidence type="ECO:0000313" key="7">
    <source>
        <dbReference type="EMBL" id="AIG80448.1"/>
    </source>
</evidence>
<dbReference type="STRING" id="208439.AJAP_38310"/>
<dbReference type="KEGG" id="aja:AJAP_38310"/>
<evidence type="ECO:0000256" key="3">
    <source>
        <dbReference type="ARBA" id="ARBA00022801"/>
    </source>
</evidence>
<dbReference type="PROSITE" id="PS51935">
    <property type="entry name" value="NLPC_P60"/>
    <property type="match status" value="1"/>
</dbReference>
<feature type="domain" description="NlpC/P60" evidence="6">
    <location>
        <begin position="230"/>
        <end position="353"/>
    </location>
</feature>
<protein>
    <recommendedName>
        <fullName evidence="6">NlpC/P60 domain-containing protein</fullName>
    </recommendedName>
</protein>
<dbReference type="Gene3D" id="3.90.1720.10">
    <property type="entry name" value="endopeptidase domain like (from Nostoc punctiforme)"/>
    <property type="match status" value="1"/>
</dbReference>
<evidence type="ECO:0000256" key="2">
    <source>
        <dbReference type="ARBA" id="ARBA00022670"/>
    </source>
</evidence>
<keyword evidence="3" id="KW-0378">Hydrolase</keyword>
<dbReference type="AlphaFoldDB" id="A0A075V592"/>
<dbReference type="GO" id="GO:0006508">
    <property type="term" value="P:proteolysis"/>
    <property type="evidence" value="ECO:0007669"/>
    <property type="project" value="UniProtKB-KW"/>
</dbReference>
<feature type="signal peptide" evidence="5">
    <location>
        <begin position="1"/>
        <end position="31"/>
    </location>
</feature>
<dbReference type="Pfam" id="PF00877">
    <property type="entry name" value="NLPC_P60"/>
    <property type="match status" value="1"/>
</dbReference>
<name>A0A075V592_9PSEU</name>
<reference evidence="7 8" key="1">
    <citation type="journal article" date="2014" name="J. Biotechnol.">
        <title>Complete genome sequence of the actinobacterium Amycolatopsis japonica MG417-CF17(T) (=DSM 44213T) producing (S,S)-N,N'-ethylenediaminedisuccinic acid.</title>
        <authorList>
            <person name="Stegmann E."/>
            <person name="Albersmeier A."/>
            <person name="Spohn M."/>
            <person name="Gert H."/>
            <person name="Weber T."/>
            <person name="Wohlleben W."/>
            <person name="Kalinowski J."/>
            <person name="Ruckert C."/>
        </authorList>
    </citation>
    <scope>NUCLEOTIDE SEQUENCE [LARGE SCALE GENOMIC DNA]</scope>
    <source>
        <strain evidence="8">MG417-CF17 (DSM 44213)</strain>
    </source>
</reference>
<feature type="chain" id="PRO_5001710677" description="NlpC/P60 domain-containing protein" evidence="5">
    <location>
        <begin position="32"/>
        <end position="353"/>
    </location>
</feature>
<dbReference type="SUPFAM" id="SSF54001">
    <property type="entry name" value="Cysteine proteinases"/>
    <property type="match status" value="1"/>
</dbReference>